<dbReference type="AlphaFoldDB" id="A0A165HIR7"/>
<dbReference type="EMBL" id="KV426016">
    <property type="protein sequence ID" value="KZV92032.1"/>
    <property type="molecule type" value="Genomic_DNA"/>
</dbReference>
<feature type="non-terminal residue" evidence="2">
    <location>
        <position position="105"/>
    </location>
</feature>
<dbReference type="Proteomes" id="UP000077266">
    <property type="component" value="Unassembled WGS sequence"/>
</dbReference>
<keyword evidence="3" id="KW-1185">Reference proteome</keyword>
<proteinExistence type="predicted"/>
<name>A0A165HIR7_EXIGL</name>
<organism evidence="2 3">
    <name type="scientific">Exidia glandulosa HHB12029</name>
    <dbReference type="NCBI Taxonomy" id="1314781"/>
    <lineage>
        <taxon>Eukaryota</taxon>
        <taxon>Fungi</taxon>
        <taxon>Dikarya</taxon>
        <taxon>Basidiomycota</taxon>
        <taxon>Agaricomycotina</taxon>
        <taxon>Agaricomycetes</taxon>
        <taxon>Auriculariales</taxon>
        <taxon>Exidiaceae</taxon>
        <taxon>Exidia</taxon>
    </lineage>
</organism>
<reference evidence="2 3" key="1">
    <citation type="journal article" date="2016" name="Mol. Biol. Evol.">
        <title>Comparative Genomics of Early-Diverging Mushroom-Forming Fungi Provides Insights into the Origins of Lignocellulose Decay Capabilities.</title>
        <authorList>
            <person name="Nagy L.G."/>
            <person name="Riley R."/>
            <person name="Tritt A."/>
            <person name="Adam C."/>
            <person name="Daum C."/>
            <person name="Floudas D."/>
            <person name="Sun H."/>
            <person name="Yadav J.S."/>
            <person name="Pangilinan J."/>
            <person name="Larsson K.H."/>
            <person name="Matsuura K."/>
            <person name="Barry K."/>
            <person name="Labutti K."/>
            <person name="Kuo R."/>
            <person name="Ohm R.A."/>
            <person name="Bhattacharya S.S."/>
            <person name="Shirouzu T."/>
            <person name="Yoshinaga Y."/>
            <person name="Martin F.M."/>
            <person name="Grigoriev I.V."/>
            <person name="Hibbett D.S."/>
        </authorList>
    </citation>
    <scope>NUCLEOTIDE SEQUENCE [LARGE SCALE GENOMIC DNA]</scope>
    <source>
        <strain evidence="2 3">HHB12029</strain>
    </source>
</reference>
<protein>
    <submittedName>
        <fullName evidence="2">Uncharacterized protein</fullName>
    </submittedName>
</protein>
<gene>
    <name evidence="2" type="ORF">EXIGLDRAFT_718807</name>
</gene>
<keyword evidence="1" id="KW-0472">Membrane</keyword>
<accession>A0A165HIR7</accession>
<evidence type="ECO:0000256" key="1">
    <source>
        <dbReference type="SAM" id="Phobius"/>
    </source>
</evidence>
<dbReference type="InParanoid" id="A0A165HIR7"/>
<evidence type="ECO:0000313" key="3">
    <source>
        <dbReference type="Proteomes" id="UP000077266"/>
    </source>
</evidence>
<sequence>MLFSARFGPALDLTRLGKEWVEYYETTPSCGCPCMCVLCFTQANADGIQRDFGGWTGYLRYTLPLRAMALYVGLLAVVSQMGFYNVATIAEAFSTASFPVRCRIL</sequence>
<evidence type="ECO:0000313" key="2">
    <source>
        <dbReference type="EMBL" id="KZV92032.1"/>
    </source>
</evidence>
<keyword evidence="1" id="KW-0812">Transmembrane</keyword>
<feature type="transmembrane region" description="Helical" evidence="1">
    <location>
        <begin position="68"/>
        <end position="87"/>
    </location>
</feature>
<keyword evidence="1" id="KW-1133">Transmembrane helix</keyword>